<dbReference type="Pfam" id="PF23189">
    <property type="entry name" value="UPF0261_C"/>
    <property type="match status" value="1"/>
</dbReference>
<gene>
    <name evidence="3" type="ORF">AREALGSMS7_03808</name>
</gene>
<feature type="domain" description="UPF0261" evidence="1">
    <location>
        <begin position="4"/>
        <end position="179"/>
    </location>
</feature>
<dbReference type="STRING" id="616991.GCA_000733925_02055"/>
<evidence type="ECO:0000313" key="3">
    <source>
        <dbReference type="EMBL" id="ASO07218.1"/>
    </source>
</evidence>
<dbReference type="NCBIfam" id="NF002674">
    <property type="entry name" value="PRK02399.1-2"/>
    <property type="match status" value="1"/>
</dbReference>
<dbReference type="InterPro" id="IPR056778">
    <property type="entry name" value="UPF0261_C"/>
</dbReference>
<accession>A0A221V1G9</accession>
<dbReference type="Pfam" id="PF06792">
    <property type="entry name" value="UPF0261"/>
    <property type="match status" value="1"/>
</dbReference>
<dbReference type="InterPro" id="IPR008322">
    <property type="entry name" value="UPF0261"/>
</dbReference>
<dbReference type="PANTHER" id="PTHR31862">
    <property type="entry name" value="UPF0261 DOMAIN PROTEIN (AFU_ORTHOLOGUE AFUA_1G10120)"/>
    <property type="match status" value="1"/>
</dbReference>
<evidence type="ECO:0000259" key="2">
    <source>
        <dbReference type="Pfam" id="PF23189"/>
    </source>
</evidence>
<dbReference type="Gene3D" id="3.40.50.12030">
    <property type="entry name" value="Uncharacterised protein family UPF0261, NC domain"/>
    <property type="match status" value="1"/>
</dbReference>
<reference evidence="3 4" key="1">
    <citation type="submission" date="2017-07" db="EMBL/GenBank/DDBJ databases">
        <title>Genome Sequence of Arenibacter algicola Strain SMS7 Isolated from a culture of the Diatom Skeletonema marinoi.</title>
        <authorList>
            <person name="Topel M."/>
            <person name="Pinder M.I.M."/>
            <person name="Johansson O.N."/>
            <person name="Kourtchenko O."/>
            <person name="Godhe A."/>
            <person name="Clarke A.K."/>
        </authorList>
    </citation>
    <scope>NUCLEOTIDE SEQUENCE [LARGE SCALE GENOMIC DNA]</scope>
    <source>
        <strain evidence="3 4">SMS7</strain>
    </source>
</reference>
<organism evidence="3 4">
    <name type="scientific">Arenibacter algicola</name>
    <dbReference type="NCBI Taxonomy" id="616991"/>
    <lineage>
        <taxon>Bacteria</taxon>
        <taxon>Pseudomonadati</taxon>
        <taxon>Bacteroidota</taxon>
        <taxon>Flavobacteriia</taxon>
        <taxon>Flavobacteriales</taxon>
        <taxon>Flavobacteriaceae</taxon>
        <taxon>Arenibacter</taxon>
    </lineage>
</organism>
<dbReference type="CDD" id="cd15488">
    <property type="entry name" value="Tm-1-like"/>
    <property type="match status" value="1"/>
</dbReference>
<dbReference type="PIRSF" id="PIRSF033271">
    <property type="entry name" value="UCP033271"/>
    <property type="match status" value="1"/>
</dbReference>
<dbReference type="InterPro" id="IPR051353">
    <property type="entry name" value="Tobamovirus_resist_UPF0261"/>
</dbReference>
<name>A0A221V1G9_9FLAO</name>
<evidence type="ECO:0000259" key="1">
    <source>
        <dbReference type="Pfam" id="PF06792"/>
    </source>
</evidence>
<dbReference type="AlphaFoldDB" id="A0A221V1G9"/>
<protein>
    <submittedName>
        <fullName evidence="3">Transcriptional regulator</fullName>
    </submittedName>
</protein>
<dbReference type="PANTHER" id="PTHR31862:SF1">
    <property type="entry name" value="UPF0261 DOMAIN PROTEIN (AFU_ORTHOLOGUE AFUA_1G10120)"/>
    <property type="match status" value="1"/>
</dbReference>
<sequence>MADKSIVMLGCFDTKGEDFSYLLKSLGALGQQVITINTGVMETSVDFPIDVDQDAVAAASGAVLETIRKSNDRGRAVELMGKGAAAILAELASKDRIKGVIGMGGGGGTYIILEAMQAVPLGIPKFCLSTVVAKDLSRQIGVKDITLMSSVVDVAGLNSISRLLIRQAASAIVAMADTKVDASEEAKKSIAISMFGNTTKCVDKCTELLKSKGYEVMAFHATGVGGATLESLIREGVFDAVLDVTTTELADELCGGILSAGPDRLTAATEMGIPQIVVPGCLDMVNFAQMDTLPEKYRSRQLYSWAPDVTLMRTNVAENKILGKQLVDKLIGAKALVEILIPLKGISQIDSAGDIFYDSEADSALFAAIRKNADGRVPVMEVDAHINDETFAKMLVERLLKIME</sequence>
<dbReference type="InterPro" id="IPR044122">
    <property type="entry name" value="UPF0261_N"/>
</dbReference>
<dbReference type="EMBL" id="CP022515">
    <property type="protein sequence ID" value="ASO07218.1"/>
    <property type="molecule type" value="Genomic_DNA"/>
</dbReference>
<evidence type="ECO:0000313" key="4">
    <source>
        <dbReference type="Proteomes" id="UP000204551"/>
    </source>
</evidence>
<dbReference type="Gene3D" id="3.40.50.12020">
    <property type="entry name" value="Uncharacterised protein family UPF0261, NN domain"/>
    <property type="match status" value="1"/>
</dbReference>
<dbReference type="eggNOG" id="COG5441">
    <property type="taxonomic scope" value="Bacteria"/>
</dbReference>
<dbReference type="Proteomes" id="UP000204551">
    <property type="component" value="Chromosome"/>
</dbReference>
<dbReference type="KEGG" id="aalg:AREALGSMS7_03808"/>
<proteinExistence type="predicted"/>
<feature type="domain" description="UPF0261" evidence="2">
    <location>
        <begin position="187"/>
        <end position="403"/>
    </location>
</feature>